<feature type="region of interest" description="Disordered" evidence="1">
    <location>
        <begin position="1146"/>
        <end position="1170"/>
    </location>
</feature>
<sequence>MSLFHRCAISRLRRCPVRMDPFVYIREQVRQKLLKANLCSKHVKDASSFILTLGEHAENIGKLWLELFQASEDPASQLALLYVANEILIKCSKYGVPEFKDVFRPFVTEAVKHLRPGHLVPKLSKLFNYWLRYRLFETHFVQQLLDGLAQTGPLGKKRVAADPLEVSDDSVKDFHPENLTDSLRKLKQTEEELQDQSKPDLQHLYVNLPIPNIVSSLKSKEESQVLSRRVELCCKNLDSYIKRRTEYLEQLVSVSRLVEMAEHFYETQHKEVAIVVNAYSAYGKRVSKTLEKAEGCVGTTSPKASTADGKAAQYEVNSSPKLTATPQSKLESDDEKFDNFGDDFANDDDSDFESGPTVSANNPYVNNVVYHPSPIQPLKETEPRTSPDKMMTKTEPVLTDSGPEKPVSTVASADTPPTVPDMGAPFALRPIQNASGDVDYRPLLDPTFQSRFQGGVKNAITTNSEPSGTVNITSPATATLKDSQPPAEPASHHLSTSVCHDDDGDSMEMSDDDEPAELKEAADQNRKPAELVLEAGPLDPSAVDTGDRDWRLLTKPLAKSESAPPCKPVPDHSAIPPAPIRADPWRSRFPQPPAYLPGPIPQPPNPFTLTPTIPIPPPPPPPKFIRLSHTDQISQVPRFPSPSISEPRLPPPPPPPPLPATMNNLSTVHFAPGPRLPGGVTPSFPKIHSELSLPFPRPTTANHPSPINREPLPVVQGEQSPALPVSSESRYSPVSMFGPADSDDRLLPAKIEPSPATTPQEEVGTNLKSVVESDSISSTVTGFNEPPSTQNQMDIEDPFAVISRLTGLSNLVKSLSAKSDTSSTTSSTVGQAVPHYSPSVTTDSTPKVQQPLATEPTDCDMRQTPQTEPVTVQRLLETFGFRRSAEQPSSSSNSNGELQSKGTGATLTNPLVAAPITAGVNQTPVLSPQSNSPDDVEVIESFTQSANENEGSSPSGGETPTQDEHGENHTDAPLPVSLASLLLPKPSTGSVTGTSLFAMPEHLSSISSPVAQPTSGSVGIPVSSHDAVNVTSVNPSNSPMTLPNNMFGPPNSWSRLSMVGTPSLGSLPFAQISTSSVSPQRAPIPTVSSTFSPVVSGTAQQIYLLQSSQQQQINSIAAGLAHGTPSLWHSFTPPLLPPTTFASFLPTGQQPPQPSLLNLQLFNRPRPPNS</sequence>
<dbReference type="EMBL" id="NIRI02000010">
    <property type="protein sequence ID" value="KAG5454199.1"/>
    <property type="molecule type" value="Genomic_DNA"/>
</dbReference>
<dbReference type="PROSITE" id="PS51391">
    <property type="entry name" value="CID"/>
    <property type="match status" value="1"/>
</dbReference>
<dbReference type="InterPro" id="IPR008942">
    <property type="entry name" value="ENTH_VHS"/>
</dbReference>
<feature type="compositionally biased region" description="Pro residues" evidence="1">
    <location>
        <begin position="613"/>
        <end position="623"/>
    </location>
</feature>
<feature type="compositionally biased region" description="Low complexity" evidence="1">
    <location>
        <begin position="814"/>
        <end position="828"/>
    </location>
</feature>
<feature type="compositionally biased region" description="Polar residues" evidence="1">
    <location>
        <begin position="945"/>
        <end position="960"/>
    </location>
</feature>
<reference evidence="2 3" key="2">
    <citation type="journal article" date="2021" name="Genomics">
        <title>High-quality reference genome for Clonorchis sinensis.</title>
        <authorList>
            <person name="Young N.D."/>
            <person name="Stroehlein A.J."/>
            <person name="Kinkar L."/>
            <person name="Wang T."/>
            <person name="Sohn W.M."/>
            <person name="Chang B.C.H."/>
            <person name="Kaur P."/>
            <person name="Weisz D."/>
            <person name="Dudchenko O."/>
            <person name="Aiden E.L."/>
            <person name="Korhonen P.K."/>
            <person name="Gasser R.B."/>
        </authorList>
    </citation>
    <scope>NUCLEOTIDE SEQUENCE [LARGE SCALE GENOMIC DNA]</scope>
    <source>
        <strain evidence="2">Cs-k2</strain>
    </source>
</reference>
<feature type="compositionally biased region" description="Low complexity" evidence="1">
    <location>
        <begin position="358"/>
        <end position="373"/>
    </location>
</feature>
<feature type="region of interest" description="Disordered" evidence="1">
    <location>
        <begin position="459"/>
        <end position="765"/>
    </location>
</feature>
<feature type="compositionally biased region" description="Basic and acidic residues" evidence="1">
    <location>
        <begin position="516"/>
        <end position="529"/>
    </location>
</feature>
<dbReference type="Pfam" id="PF04818">
    <property type="entry name" value="CID"/>
    <property type="match status" value="1"/>
</dbReference>
<keyword evidence="3" id="KW-1185">Reference proteome</keyword>
<feature type="region of interest" description="Disordered" evidence="1">
    <location>
        <begin position="814"/>
        <end position="905"/>
    </location>
</feature>
<feature type="region of interest" description="Disordered" evidence="1">
    <location>
        <begin position="297"/>
        <end position="419"/>
    </location>
</feature>
<feature type="region of interest" description="Disordered" evidence="1">
    <location>
        <begin position="945"/>
        <end position="972"/>
    </location>
</feature>
<name>A0A419Q3H9_CLOSI</name>
<gene>
    <name evidence="2" type="ORF">CSKR_111146</name>
</gene>
<feature type="compositionally biased region" description="Basic and acidic residues" evidence="1">
    <location>
        <begin position="379"/>
        <end position="392"/>
    </location>
</feature>
<proteinExistence type="predicted"/>
<evidence type="ECO:0000313" key="2">
    <source>
        <dbReference type="EMBL" id="KAG5454199.1"/>
    </source>
</evidence>
<feature type="compositionally biased region" description="Acidic residues" evidence="1">
    <location>
        <begin position="502"/>
        <end position="515"/>
    </location>
</feature>
<feature type="compositionally biased region" description="Pro residues" evidence="1">
    <location>
        <begin position="590"/>
        <end position="606"/>
    </location>
</feature>
<dbReference type="SMART" id="SM00582">
    <property type="entry name" value="RPR"/>
    <property type="match status" value="1"/>
</dbReference>
<feature type="compositionally biased region" description="Polar residues" evidence="1">
    <location>
        <begin position="896"/>
        <end position="905"/>
    </location>
</feature>
<dbReference type="OrthoDB" id="10069473at2759"/>
<protein>
    <submittedName>
        <fullName evidence="2">Uncharacterized protein</fullName>
    </submittedName>
</protein>
<feature type="compositionally biased region" description="Acidic residues" evidence="1">
    <location>
        <begin position="332"/>
        <end position="352"/>
    </location>
</feature>
<dbReference type="AlphaFoldDB" id="A0A419Q3H9"/>
<organism evidence="2 3">
    <name type="scientific">Clonorchis sinensis</name>
    <name type="common">Chinese liver fluke</name>
    <dbReference type="NCBI Taxonomy" id="79923"/>
    <lineage>
        <taxon>Eukaryota</taxon>
        <taxon>Metazoa</taxon>
        <taxon>Spiralia</taxon>
        <taxon>Lophotrochozoa</taxon>
        <taxon>Platyhelminthes</taxon>
        <taxon>Trematoda</taxon>
        <taxon>Digenea</taxon>
        <taxon>Opisthorchiida</taxon>
        <taxon>Opisthorchiata</taxon>
        <taxon>Opisthorchiidae</taxon>
        <taxon>Clonorchis</taxon>
    </lineage>
</organism>
<dbReference type="InterPro" id="IPR006569">
    <property type="entry name" value="CID_dom"/>
</dbReference>
<feature type="compositionally biased region" description="Polar residues" evidence="1">
    <location>
        <begin position="838"/>
        <end position="852"/>
    </location>
</feature>
<reference evidence="2 3" key="1">
    <citation type="journal article" date="2018" name="Biotechnol. Adv.">
        <title>Improved genomic resources and new bioinformatic workflow for the carcinogenic parasite Clonorchis sinensis: Biotechnological implications.</title>
        <authorList>
            <person name="Wang D."/>
            <person name="Korhonen P.K."/>
            <person name="Gasser R.B."/>
            <person name="Young N.D."/>
        </authorList>
    </citation>
    <scope>NUCLEOTIDE SEQUENCE [LARGE SCALE GENOMIC DNA]</scope>
    <source>
        <strain evidence="2">Cs-k2</strain>
    </source>
</reference>
<accession>A0A419Q3H9</accession>
<feature type="compositionally biased region" description="Polar residues" evidence="1">
    <location>
        <begin position="315"/>
        <end position="329"/>
    </location>
</feature>
<evidence type="ECO:0000313" key="3">
    <source>
        <dbReference type="Proteomes" id="UP000286415"/>
    </source>
</evidence>
<feature type="compositionally biased region" description="Polar residues" evidence="1">
    <location>
        <begin position="459"/>
        <end position="482"/>
    </location>
</feature>
<evidence type="ECO:0000256" key="1">
    <source>
        <dbReference type="SAM" id="MobiDB-lite"/>
    </source>
</evidence>
<dbReference type="InParanoid" id="A0A419Q3H9"/>
<dbReference type="Gene3D" id="1.25.40.90">
    <property type="match status" value="1"/>
</dbReference>
<comment type="caution">
    <text evidence="2">The sequence shown here is derived from an EMBL/GenBank/DDBJ whole genome shotgun (WGS) entry which is preliminary data.</text>
</comment>
<feature type="compositionally biased region" description="Pro residues" evidence="1">
    <location>
        <begin position="648"/>
        <end position="659"/>
    </location>
</feature>
<dbReference type="STRING" id="79923.A0A419Q3H9"/>
<dbReference type="Proteomes" id="UP000286415">
    <property type="component" value="Unassembled WGS sequence"/>
</dbReference>